<proteinExistence type="predicted"/>
<comment type="caution">
    <text evidence="1">The sequence shown here is derived from an EMBL/GenBank/DDBJ whole genome shotgun (WGS) entry which is preliminary data.</text>
</comment>
<name>A0ABV6ZRY3_9HYPH</name>
<evidence type="ECO:0000313" key="1">
    <source>
        <dbReference type="EMBL" id="MFC2254897.1"/>
    </source>
</evidence>
<dbReference type="EMBL" id="JBHGPK010000051">
    <property type="protein sequence ID" value="MFC2254897.1"/>
    <property type="molecule type" value="Genomic_DNA"/>
</dbReference>
<sequence length="95" mass="10148">MDALLTGKAADLALRMLGHDPWLEAGHPQEPVDFGGGKGGGERMSVDRPLPGVITGFLRVICGVSSDFRQTHSLALARSWKISRSKLVSAHFPAP</sequence>
<protein>
    <submittedName>
        <fullName evidence="1">Uncharacterized protein</fullName>
    </submittedName>
</protein>
<organism evidence="1 2">
    <name type="scientific">Labrys neptuniae</name>
    <dbReference type="NCBI Taxonomy" id="376174"/>
    <lineage>
        <taxon>Bacteria</taxon>
        <taxon>Pseudomonadati</taxon>
        <taxon>Pseudomonadota</taxon>
        <taxon>Alphaproteobacteria</taxon>
        <taxon>Hyphomicrobiales</taxon>
        <taxon>Xanthobacteraceae</taxon>
        <taxon>Labrys</taxon>
    </lineage>
</organism>
<reference evidence="1 2" key="1">
    <citation type="submission" date="2024-09" db="EMBL/GenBank/DDBJ databases">
        <title>Description of Labrys sedimenti sp. nov., isolated from a diclofenac-degrading enrichment culture, and genome-based reclassification of Labrys portucalensis as a later heterotypic synonym of Labrys neptuniae.</title>
        <authorList>
            <person name="Tancsics A."/>
            <person name="Csepanyi A."/>
        </authorList>
    </citation>
    <scope>NUCLEOTIDE SEQUENCE [LARGE SCALE GENOMIC DNA]</scope>
    <source>
        <strain evidence="1 2">LMG 23412</strain>
    </source>
</reference>
<dbReference type="Proteomes" id="UP001595190">
    <property type="component" value="Unassembled WGS sequence"/>
</dbReference>
<evidence type="ECO:0000313" key="2">
    <source>
        <dbReference type="Proteomes" id="UP001595190"/>
    </source>
</evidence>
<gene>
    <name evidence="1" type="ORF">ACETRX_35315</name>
</gene>
<dbReference type="RefSeq" id="WP_394315496.1">
    <property type="nucleotide sequence ID" value="NZ_JBHGPK010000051.1"/>
</dbReference>
<accession>A0ABV6ZRY3</accession>